<evidence type="ECO:0000256" key="3">
    <source>
        <dbReference type="ARBA" id="ARBA00022475"/>
    </source>
</evidence>
<feature type="transmembrane region" description="Helical" evidence="7">
    <location>
        <begin position="78"/>
        <end position="96"/>
    </location>
</feature>
<evidence type="ECO:0000256" key="5">
    <source>
        <dbReference type="ARBA" id="ARBA00022989"/>
    </source>
</evidence>
<keyword evidence="4 7" id="KW-0812">Transmembrane</keyword>
<dbReference type="OrthoDB" id="5395971at2"/>
<evidence type="ECO:0000256" key="2">
    <source>
        <dbReference type="ARBA" id="ARBA00005779"/>
    </source>
</evidence>
<feature type="transmembrane region" description="Helical" evidence="7">
    <location>
        <begin position="46"/>
        <end position="66"/>
    </location>
</feature>
<keyword evidence="3" id="KW-1003">Cell membrane</keyword>
<comment type="subcellular location">
    <subcellularLocation>
        <location evidence="1">Cell membrane</location>
        <topology evidence="1">Multi-pass membrane protein</topology>
    </subcellularLocation>
</comment>
<gene>
    <name evidence="8" type="ORF">EM6_3227</name>
</gene>
<protein>
    <submittedName>
        <fullName evidence="8">Membrane protein</fullName>
    </submittedName>
</protein>
<keyword evidence="6 7" id="KW-0472">Membrane</keyword>
<geneLocation type="plasmid" evidence="9">
    <name>pasem-1 dna</name>
</geneLocation>
<reference evidence="9" key="1">
    <citation type="journal article" date="2017" name="Biotechnol. Biofuels">
        <title>Evaluation of environmental bacterial communities as a factor affecting the growth of duckweed Lemna minor.</title>
        <authorList>
            <person name="Ishizawa H."/>
            <person name="Kuroda M."/>
            <person name="Morikawa M."/>
            <person name="Ike M."/>
        </authorList>
    </citation>
    <scope>NUCLEOTIDE SEQUENCE [LARGE SCALE GENOMIC DNA]</scope>
    <source>
        <strain evidence="9">M6</strain>
    </source>
</reference>
<evidence type="ECO:0000313" key="8">
    <source>
        <dbReference type="EMBL" id="BBF82586.1"/>
    </source>
</evidence>
<name>A0A3G9G7C1_9CAUL</name>
<keyword evidence="5 7" id="KW-1133">Transmembrane helix</keyword>
<evidence type="ECO:0000313" key="9">
    <source>
        <dbReference type="Proteomes" id="UP000278756"/>
    </source>
</evidence>
<dbReference type="Pfam" id="PF03994">
    <property type="entry name" value="DUF350"/>
    <property type="match status" value="1"/>
</dbReference>
<dbReference type="AlphaFoldDB" id="A0A3G9G7C1"/>
<sequence>MINVESLENLPAYLMFLGTGLLVWLVGLTVYLWVTPIRELAEIRKGNVAVAIHFLAVSLALALPIQSVGHSTFNAGDMILWGGIGIVSQIVLHLLVRLFGKSFYTRLTEPGNEKGCIAAALALSALSLVVGMLNASALSY</sequence>
<dbReference type="InterPro" id="IPR007140">
    <property type="entry name" value="DUF350"/>
</dbReference>
<comment type="similarity">
    <text evidence="2">Belongs to the UPF0719 family.</text>
</comment>
<feature type="transmembrane region" description="Helical" evidence="7">
    <location>
        <begin position="117"/>
        <end position="138"/>
    </location>
</feature>
<dbReference type="RefSeq" id="WP_126424209.1">
    <property type="nucleotide sequence ID" value="NZ_AP018829.1"/>
</dbReference>
<evidence type="ECO:0000256" key="7">
    <source>
        <dbReference type="SAM" id="Phobius"/>
    </source>
</evidence>
<keyword evidence="8" id="KW-0614">Plasmid</keyword>
<proteinExistence type="inferred from homology"/>
<dbReference type="EMBL" id="AP018829">
    <property type="protein sequence ID" value="BBF82586.1"/>
    <property type="molecule type" value="Genomic_DNA"/>
</dbReference>
<reference evidence="9" key="2">
    <citation type="journal article" date="2017" name="Plant Physiol. Biochem.">
        <title>Differential oxidative and antioxidative response of duckweed Lemna minor toward plant growth promoting/inhibiting bacteria.</title>
        <authorList>
            <person name="Ishizawa H."/>
            <person name="Kuroda M."/>
            <person name="Morikawa M."/>
            <person name="Ike M."/>
        </authorList>
    </citation>
    <scope>NUCLEOTIDE SEQUENCE [LARGE SCALE GENOMIC DNA]</scope>
    <source>
        <strain evidence="9">M6</strain>
    </source>
</reference>
<evidence type="ECO:0000256" key="1">
    <source>
        <dbReference type="ARBA" id="ARBA00004651"/>
    </source>
</evidence>
<feature type="transmembrane region" description="Helical" evidence="7">
    <location>
        <begin position="12"/>
        <end position="34"/>
    </location>
</feature>
<evidence type="ECO:0000256" key="4">
    <source>
        <dbReference type="ARBA" id="ARBA00022692"/>
    </source>
</evidence>
<dbReference type="Proteomes" id="UP000278756">
    <property type="component" value="Plasmid pASEM-1"/>
</dbReference>
<evidence type="ECO:0000256" key="6">
    <source>
        <dbReference type="ARBA" id="ARBA00023136"/>
    </source>
</evidence>
<accession>A0A3G9G7C1</accession>
<organism evidence="8 9">
    <name type="scientific">Asticcacaulis excentricus</name>
    <dbReference type="NCBI Taxonomy" id="78587"/>
    <lineage>
        <taxon>Bacteria</taxon>
        <taxon>Pseudomonadati</taxon>
        <taxon>Pseudomonadota</taxon>
        <taxon>Alphaproteobacteria</taxon>
        <taxon>Caulobacterales</taxon>
        <taxon>Caulobacteraceae</taxon>
        <taxon>Asticcacaulis</taxon>
    </lineage>
</organism>
<dbReference type="GO" id="GO:0005886">
    <property type="term" value="C:plasma membrane"/>
    <property type="evidence" value="ECO:0007669"/>
    <property type="project" value="UniProtKB-SubCell"/>
</dbReference>